<evidence type="ECO:0000313" key="18">
    <source>
        <dbReference type="Proteomes" id="UP000224854"/>
    </source>
</evidence>
<evidence type="ECO:0000256" key="9">
    <source>
        <dbReference type="ARBA" id="ARBA00022691"/>
    </source>
</evidence>
<dbReference type="EC" id="2.1.1.290" evidence="5"/>
<evidence type="ECO:0000256" key="14">
    <source>
        <dbReference type="ARBA" id="ARBA00030847"/>
    </source>
</evidence>
<dbReference type="Pfam" id="PF13621">
    <property type="entry name" value="Cupin_8"/>
    <property type="match status" value="1"/>
</dbReference>
<sequence>MAQQQQPPSQALDDLIMGTNSSSIVSKRSVERLYHSKEPQFFRYFVANNKFQRRSPLINRGYWLRLRAIDRLVGRFLSRPSPKPKVVVNLGCGSDALPWQCHARYPSACNGALFIDIDYPQLMLKKRHIVLQTPQLQALTRDGLCIDFTPMVLLKSQSYCQLGCDLRQLHHLDQSLSSVLPSPDCEILFVAEVSLTYMDTLSANALLKWASQVCSDVEFCILEQILPQGPDHAFAKTMLAHFDKLKTPPKSVHRYPTLDSQRARFQSHGWRAVDTWDLWEMWSSNDFVSPAERAALDAVEPFDEWEEFILFSRHYCLVHASMLASTSCPRPANTTEKPTSSYNDFQIRCLLNNAPNRRFGDCLMTPNTLGTQYLVHMMGTGTSGRCDSYHVYSLNADRHMGPPKLPLSGPTPRVAFSMTSLGDFGVLLVGGRSSPSNPLSDCWIFHKETQCRWELTWKLPIPLFRHSAVRLAHSSLILVIGGKTGPSSISDASFVFDPQRGWSKCRLAGSAPRPTFGALAICMPCLSSENPGIFRGLYTGGIGQDGRVATEKYAWYLDFMAKSESTIRFEPLADVSFGASTSSDCLSLFGAKCVDLGSQVIVCGGMGQNALFQGYDLIQVATTENGSYSVQTLQPNDVSSMPFMIGSSIITSGTGLLIIGGGATCFSMGTFWESGVYHIELHQRRDVSSATGSRLISEVELIETRKVVNQSPEFNSDRTELLIKSYMVERVGKATEVVVHWCQKDDDKMDFNSKNFDYVSDSFENVMTRMKAGARMYLRCLSRDKPTEQPANLEKDFPKLSSDICLPPELSMVKDRLFSSILRVSGRVTMWLHYDVMANVYMQIRGEKRMMLFPPSDVRYLSLAPGASSSSVNVFEDIETQSLAPTHPHQALLKPGDVLFLPSLWLHSGQAMSNMSVAVNIFFKHLDNDCYSAGRDVYGNRDLVAYDKGRLDVARIAKAFRHLPLETRGFYISRLAQELEQAAEDGLA</sequence>
<evidence type="ECO:0000256" key="10">
    <source>
        <dbReference type="ARBA" id="ARBA00022694"/>
    </source>
</evidence>
<evidence type="ECO:0000256" key="5">
    <source>
        <dbReference type="ARBA" id="ARBA00012779"/>
    </source>
</evidence>
<keyword evidence="18" id="KW-1185">Reference proteome</keyword>
<dbReference type="Proteomes" id="UP000224854">
    <property type="component" value="Unassembled WGS sequence"/>
</dbReference>
<dbReference type="GO" id="GO:0031591">
    <property type="term" value="P:wybutosine biosynthetic process"/>
    <property type="evidence" value="ECO:0007669"/>
    <property type="project" value="TreeGrafter"/>
</dbReference>
<dbReference type="InterPro" id="IPR007213">
    <property type="entry name" value="Ppm1/Ppm2/Tcmp"/>
</dbReference>
<evidence type="ECO:0000256" key="11">
    <source>
        <dbReference type="ARBA" id="ARBA00025588"/>
    </source>
</evidence>
<gene>
    <name evidence="17" type="ORF">CDD82_3328</name>
</gene>
<comment type="catalytic activity">
    <reaction evidence="15">
        <text>7-[(3S)-(3-amino-3-methoxycarbonyl)propyl]wyosine(37) in tRNA(Phe) + S-adenosyl-L-methionine + CO2 = wybutosine(37) in tRNA(Phe) + S-adenosyl-L-homocysteine + 2 H(+)</text>
        <dbReference type="Rhea" id="RHEA:37119"/>
        <dbReference type="Rhea" id="RHEA-COMP:11844"/>
        <dbReference type="Rhea" id="RHEA-COMP:11847"/>
        <dbReference type="ChEBI" id="CHEBI:15378"/>
        <dbReference type="ChEBI" id="CHEBI:16526"/>
        <dbReference type="ChEBI" id="CHEBI:57856"/>
        <dbReference type="ChEBI" id="CHEBI:59789"/>
        <dbReference type="ChEBI" id="CHEBI:73544"/>
        <dbReference type="ChEBI" id="CHEBI:74275"/>
        <dbReference type="EC" id="2.3.1.231"/>
    </reaction>
</comment>
<evidence type="ECO:0000256" key="8">
    <source>
        <dbReference type="ARBA" id="ARBA00022679"/>
    </source>
</evidence>
<name>A0A2C5ZTL3_9HYPO</name>
<dbReference type="GO" id="GO:0008175">
    <property type="term" value="F:tRNA methyltransferase activity"/>
    <property type="evidence" value="ECO:0007669"/>
    <property type="project" value="TreeGrafter"/>
</dbReference>
<evidence type="ECO:0000256" key="3">
    <source>
        <dbReference type="ARBA" id="ARBA00010703"/>
    </source>
</evidence>
<dbReference type="SUPFAM" id="SSF117281">
    <property type="entry name" value="Kelch motif"/>
    <property type="match status" value="1"/>
</dbReference>
<dbReference type="AlphaFoldDB" id="A0A2C5ZTL3"/>
<dbReference type="EC" id="2.3.1.231" evidence="4"/>
<dbReference type="InterPro" id="IPR003347">
    <property type="entry name" value="JmjC_dom"/>
</dbReference>
<dbReference type="Gene3D" id="2.120.10.80">
    <property type="entry name" value="Kelch-type beta propeller"/>
    <property type="match status" value="1"/>
</dbReference>
<keyword evidence="8" id="KW-0808">Transferase</keyword>
<dbReference type="PANTHER" id="PTHR46529:SF1">
    <property type="entry name" value="TRNA WYBUTOSINE-SYNTHESIZING PROTEIN 4"/>
    <property type="match status" value="1"/>
</dbReference>
<dbReference type="PANTHER" id="PTHR46529">
    <property type="entry name" value="TRNA WYBUTOSINE-SYNTHESIZING PROTEIN 4"/>
    <property type="match status" value="1"/>
</dbReference>
<dbReference type="InterPro" id="IPR015915">
    <property type="entry name" value="Kelch-typ_b-propeller"/>
</dbReference>
<dbReference type="Pfam" id="PF04072">
    <property type="entry name" value="LCM"/>
    <property type="match status" value="1"/>
</dbReference>
<dbReference type="PROSITE" id="PS51184">
    <property type="entry name" value="JMJC"/>
    <property type="match status" value="1"/>
</dbReference>
<comment type="caution">
    <text evidence="17">The sequence shown here is derived from an EMBL/GenBank/DDBJ whole genome shotgun (WGS) entry which is preliminary data.</text>
</comment>
<proteinExistence type="inferred from homology"/>
<comment type="pathway">
    <text evidence="2">tRNA modification; wybutosine-tRNA(Phe) biosynthesis.</text>
</comment>
<dbReference type="InterPro" id="IPR041667">
    <property type="entry name" value="Cupin_8"/>
</dbReference>
<reference evidence="17 18" key="1">
    <citation type="submission" date="2017-06" db="EMBL/GenBank/DDBJ databases">
        <title>Ant-infecting Ophiocordyceps genomes reveal a high diversity of potential behavioral manipulation genes and a possible major role for enterotoxins.</title>
        <authorList>
            <person name="De Bekker C."/>
            <person name="Evans H.C."/>
            <person name="Brachmann A."/>
            <person name="Hughes D.P."/>
        </authorList>
    </citation>
    <scope>NUCLEOTIDE SEQUENCE [LARGE SCALE GENOMIC DNA]</scope>
    <source>
        <strain evidence="17 18">1348a</strain>
    </source>
</reference>
<organism evidence="17 18">
    <name type="scientific">Ophiocordyceps australis</name>
    <dbReference type="NCBI Taxonomy" id="1399860"/>
    <lineage>
        <taxon>Eukaryota</taxon>
        <taxon>Fungi</taxon>
        <taxon>Dikarya</taxon>
        <taxon>Ascomycota</taxon>
        <taxon>Pezizomycotina</taxon>
        <taxon>Sordariomycetes</taxon>
        <taxon>Hypocreomycetidae</taxon>
        <taxon>Hypocreales</taxon>
        <taxon>Ophiocordycipitaceae</taxon>
        <taxon>Ophiocordyceps</taxon>
    </lineage>
</organism>
<comment type="similarity">
    <text evidence="3">Belongs to the methyltransferase superfamily. LCMT family.</text>
</comment>
<keyword evidence="10" id="KW-0819">tRNA processing</keyword>
<evidence type="ECO:0000313" key="17">
    <source>
        <dbReference type="EMBL" id="PHH83163.1"/>
    </source>
</evidence>
<dbReference type="SMART" id="SM00558">
    <property type="entry name" value="JmjC"/>
    <property type="match status" value="1"/>
</dbReference>
<evidence type="ECO:0000259" key="16">
    <source>
        <dbReference type="PROSITE" id="PS51184"/>
    </source>
</evidence>
<evidence type="ECO:0000256" key="1">
    <source>
        <dbReference type="ARBA" id="ARBA00001806"/>
    </source>
</evidence>
<dbReference type="InterPro" id="IPR029063">
    <property type="entry name" value="SAM-dependent_MTases_sf"/>
</dbReference>
<evidence type="ECO:0000256" key="15">
    <source>
        <dbReference type="ARBA" id="ARBA00049250"/>
    </source>
</evidence>
<evidence type="ECO:0000256" key="4">
    <source>
        <dbReference type="ARBA" id="ARBA00012155"/>
    </source>
</evidence>
<dbReference type="Gene3D" id="2.60.120.650">
    <property type="entry name" value="Cupin"/>
    <property type="match status" value="1"/>
</dbReference>
<dbReference type="SUPFAM" id="SSF53335">
    <property type="entry name" value="S-adenosyl-L-methionine-dependent methyltransferases"/>
    <property type="match status" value="1"/>
</dbReference>
<protein>
    <recommendedName>
        <fullName evidence="6">tRNA wybutosine-synthesizing protein 4</fullName>
        <ecNumber evidence="5">2.1.1.290</ecNumber>
        <ecNumber evidence="4">2.3.1.231</ecNumber>
    </recommendedName>
    <alternativeName>
        <fullName evidence="13">Leucine carboxyl methyltransferase 2</fullName>
    </alternativeName>
    <alternativeName>
        <fullName evidence="14">tRNA(Phe) (7-(3-amino-3-(methoxycarbonyl)propyl)wyosine(37)-N)-methoxycarbonyltransferase</fullName>
    </alternativeName>
    <alternativeName>
        <fullName evidence="12">tRNA(Phe) (7-(3-amino-3-carboxypropyl)wyosine(37)-O)-methyltransferase</fullName>
    </alternativeName>
</protein>
<evidence type="ECO:0000256" key="7">
    <source>
        <dbReference type="ARBA" id="ARBA00022603"/>
    </source>
</evidence>
<dbReference type="UniPathway" id="UPA00375"/>
<dbReference type="Gene3D" id="3.40.50.150">
    <property type="entry name" value="Vaccinia Virus protein VP39"/>
    <property type="match status" value="1"/>
</dbReference>
<dbReference type="SUPFAM" id="SSF51197">
    <property type="entry name" value="Clavaminate synthase-like"/>
    <property type="match status" value="1"/>
</dbReference>
<evidence type="ECO:0000256" key="2">
    <source>
        <dbReference type="ARBA" id="ARBA00004797"/>
    </source>
</evidence>
<dbReference type="GO" id="GO:0030488">
    <property type="term" value="P:tRNA methylation"/>
    <property type="evidence" value="ECO:0007669"/>
    <property type="project" value="TreeGrafter"/>
</dbReference>
<dbReference type="OrthoDB" id="47172at2759"/>
<evidence type="ECO:0000256" key="6">
    <source>
        <dbReference type="ARBA" id="ARBA00018045"/>
    </source>
</evidence>
<dbReference type="Pfam" id="PF13418">
    <property type="entry name" value="Beta-prop_TYW4"/>
    <property type="match status" value="1"/>
</dbReference>
<evidence type="ECO:0000256" key="13">
    <source>
        <dbReference type="ARBA" id="ARBA00030231"/>
    </source>
</evidence>
<evidence type="ECO:0000256" key="12">
    <source>
        <dbReference type="ARBA" id="ARBA00029750"/>
    </source>
</evidence>
<keyword evidence="9" id="KW-0949">S-adenosyl-L-methionine</keyword>
<dbReference type="EMBL" id="NJEU01000025">
    <property type="protein sequence ID" value="PHH83163.1"/>
    <property type="molecule type" value="Genomic_DNA"/>
</dbReference>
<dbReference type="Gene3D" id="6.10.140.1470">
    <property type="match status" value="1"/>
</dbReference>
<feature type="domain" description="JmjC" evidence="16">
    <location>
        <begin position="786"/>
        <end position="938"/>
    </location>
</feature>
<accession>A0A2C5ZTL3</accession>
<keyword evidence="7" id="KW-0489">Methyltransferase</keyword>
<comment type="function">
    <text evidence="11">Probable S-adenosyl-L-methionine-dependent methyltransferase that acts as a component of the wybutosine biosynthesis pathway. Wybutosine is a hyper modified guanosine with a tricyclic base found at the 3'-position adjacent to the anticodon of eukaryotic phenylalanine tRNA. May methylate the carboxyl group of leucine residues to form alpha-leucine ester residues.</text>
</comment>
<comment type="catalytic activity">
    <reaction evidence="1">
        <text>7-[(3S)-3-amino-3-carboxypropyl]wyosine(37) in tRNA(Phe) + S-adenosyl-L-methionine = 7-[(3S)-(3-amino-3-methoxycarbonyl)propyl]wyosine(37) in tRNA(Phe) + S-adenosyl-L-homocysteine</text>
        <dbReference type="Rhea" id="RHEA:36903"/>
        <dbReference type="Rhea" id="RHEA-COMP:10379"/>
        <dbReference type="Rhea" id="RHEA-COMP:11844"/>
        <dbReference type="ChEBI" id="CHEBI:57856"/>
        <dbReference type="ChEBI" id="CHEBI:59789"/>
        <dbReference type="ChEBI" id="CHEBI:73543"/>
        <dbReference type="ChEBI" id="CHEBI:74275"/>
        <dbReference type="EC" id="2.1.1.290"/>
    </reaction>
</comment>